<reference evidence="1" key="1">
    <citation type="submission" date="2023-05" db="EMBL/GenBank/DDBJ databases">
        <title>Nepenthes gracilis genome sequencing.</title>
        <authorList>
            <person name="Fukushima K."/>
        </authorList>
    </citation>
    <scope>NUCLEOTIDE SEQUENCE</scope>
    <source>
        <strain evidence="1">SING2019-196</strain>
    </source>
</reference>
<organism evidence="1 2">
    <name type="scientific">Nepenthes gracilis</name>
    <name type="common">Slender pitcher plant</name>
    <dbReference type="NCBI Taxonomy" id="150966"/>
    <lineage>
        <taxon>Eukaryota</taxon>
        <taxon>Viridiplantae</taxon>
        <taxon>Streptophyta</taxon>
        <taxon>Embryophyta</taxon>
        <taxon>Tracheophyta</taxon>
        <taxon>Spermatophyta</taxon>
        <taxon>Magnoliopsida</taxon>
        <taxon>eudicotyledons</taxon>
        <taxon>Gunneridae</taxon>
        <taxon>Pentapetalae</taxon>
        <taxon>Caryophyllales</taxon>
        <taxon>Nepenthaceae</taxon>
        <taxon>Nepenthes</taxon>
    </lineage>
</organism>
<keyword evidence="2" id="KW-1185">Reference proteome</keyword>
<proteinExistence type="predicted"/>
<name>A0AAD3Y5X0_NEPGR</name>
<evidence type="ECO:0000313" key="1">
    <source>
        <dbReference type="EMBL" id="GMH30792.1"/>
    </source>
</evidence>
<evidence type="ECO:0000313" key="2">
    <source>
        <dbReference type="Proteomes" id="UP001279734"/>
    </source>
</evidence>
<comment type="caution">
    <text evidence="1">The sequence shown here is derived from an EMBL/GenBank/DDBJ whole genome shotgun (WGS) entry which is preliminary data.</text>
</comment>
<accession>A0AAD3Y5X0</accession>
<gene>
    <name evidence="1" type="ORF">Nepgr_032635</name>
</gene>
<dbReference type="Proteomes" id="UP001279734">
    <property type="component" value="Unassembled WGS sequence"/>
</dbReference>
<dbReference type="EMBL" id="BSYO01000039">
    <property type="protein sequence ID" value="GMH30792.1"/>
    <property type="molecule type" value="Genomic_DNA"/>
</dbReference>
<sequence length="85" mass="9495">MKRTHHKKPMNEKCLGSLLGIHLQHPIICPNGKDGSAGENSEEILDMQFIRSVGSEEENRIVTSYAIHGRNDLANGALYNMFSWG</sequence>
<dbReference type="AlphaFoldDB" id="A0AAD3Y5X0"/>
<protein>
    <submittedName>
        <fullName evidence="1">Uncharacterized protein</fullName>
    </submittedName>
</protein>